<evidence type="ECO:0000313" key="4">
    <source>
        <dbReference type="EMBL" id="RPA80421.1"/>
    </source>
</evidence>
<dbReference type="Proteomes" id="UP000275078">
    <property type="component" value="Unassembled WGS sequence"/>
</dbReference>
<sequence>MADMAGYGDQVPIDTPIHERPGTGGEGRSYYTGSTTPEQHGANGGTGTQTPKPGLQTQDTSGVSQEFYQSLKKVTFQSLDTDVVYLEAEERLNDPKAKNLIVDYGSETAYAAWNVEVTGTQVENDEKVTRKTGEKKTTILTQESEAIMEELRQQRPEKILTRWIAVFDPADQKYFIDALIRDYDLSPRHQSILSMPRALLQSEKPEQLKDNVLTYLDMANNVYHWHAVEMGGKYICIGYNSLHTPPEDTHKESRGHRNIIRVIKESRKPLEVPLDHSPPPNPHGIRLWTWLLLTDDGTVISIHEPLNRLLYAEGPEGDQLYLSHVKYTRKNLAAILRNLSTSRAAFKQIEVAKKHGGAPAFQDFPFRAATTGSKLDYLAGPALMFYYIFDDWESTFHLAIEKRHPYREKLMEIRENLFKRAELSDIKELHHISRQLTILTRMYETYGIIINRLLKTHENARYAAHLDQPEKMEEIARNKDGLIGDEKILGVPLHSEANKRFERLHDRIKLYALGEIEDCMREQRALVELTLNLISFRQQSSVDDLTRAALLLAKATIFFLPVTLVVAYFSTEIEELKGTYGKKEFWYSVIITLVLTVLFLIGISVWEPVWEVVWGFLKGKWMALRRDRDAKQNEIRGPEAATSASGQASQIAIPEVMSDSGNGSGSGTVHRRSVHGKNDFELTSIAPPHSAV</sequence>
<dbReference type="Gene3D" id="1.20.58.340">
    <property type="entry name" value="Magnesium transport protein CorA, transmembrane region"/>
    <property type="match status" value="1"/>
</dbReference>
<dbReference type="GO" id="GO:0015095">
    <property type="term" value="F:magnesium ion transmembrane transporter activity"/>
    <property type="evidence" value="ECO:0007669"/>
    <property type="project" value="TreeGrafter"/>
</dbReference>
<dbReference type="SUPFAM" id="SSF143865">
    <property type="entry name" value="CorA soluble domain-like"/>
    <property type="match status" value="1"/>
</dbReference>
<reference evidence="4 5" key="1">
    <citation type="journal article" date="2018" name="Nat. Ecol. Evol.">
        <title>Pezizomycetes genomes reveal the molecular basis of ectomycorrhizal truffle lifestyle.</title>
        <authorList>
            <person name="Murat C."/>
            <person name="Payen T."/>
            <person name="Noel B."/>
            <person name="Kuo A."/>
            <person name="Morin E."/>
            <person name="Chen J."/>
            <person name="Kohler A."/>
            <person name="Krizsan K."/>
            <person name="Balestrini R."/>
            <person name="Da Silva C."/>
            <person name="Montanini B."/>
            <person name="Hainaut M."/>
            <person name="Levati E."/>
            <person name="Barry K.W."/>
            <person name="Belfiori B."/>
            <person name="Cichocki N."/>
            <person name="Clum A."/>
            <person name="Dockter R.B."/>
            <person name="Fauchery L."/>
            <person name="Guy J."/>
            <person name="Iotti M."/>
            <person name="Le Tacon F."/>
            <person name="Lindquist E.A."/>
            <person name="Lipzen A."/>
            <person name="Malagnac F."/>
            <person name="Mello A."/>
            <person name="Molinier V."/>
            <person name="Miyauchi S."/>
            <person name="Poulain J."/>
            <person name="Riccioni C."/>
            <person name="Rubini A."/>
            <person name="Sitrit Y."/>
            <person name="Splivallo R."/>
            <person name="Traeger S."/>
            <person name="Wang M."/>
            <person name="Zifcakova L."/>
            <person name="Wipf D."/>
            <person name="Zambonelli A."/>
            <person name="Paolocci F."/>
            <person name="Nowrousian M."/>
            <person name="Ottonello S."/>
            <person name="Baldrian P."/>
            <person name="Spatafora J.W."/>
            <person name="Henrissat B."/>
            <person name="Nagy L.G."/>
            <person name="Aury J.M."/>
            <person name="Wincker P."/>
            <person name="Grigoriev I.V."/>
            <person name="Bonfante P."/>
            <person name="Martin F.M."/>
        </authorList>
    </citation>
    <scope>NUCLEOTIDE SEQUENCE [LARGE SCALE GENOMIC DNA]</scope>
    <source>
        <strain evidence="4 5">RN42</strain>
    </source>
</reference>
<dbReference type="AlphaFoldDB" id="A0A3N4I8B2"/>
<keyword evidence="3" id="KW-0812">Transmembrane</keyword>
<organism evidence="4 5">
    <name type="scientific">Ascobolus immersus RN42</name>
    <dbReference type="NCBI Taxonomy" id="1160509"/>
    <lineage>
        <taxon>Eukaryota</taxon>
        <taxon>Fungi</taxon>
        <taxon>Dikarya</taxon>
        <taxon>Ascomycota</taxon>
        <taxon>Pezizomycotina</taxon>
        <taxon>Pezizomycetes</taxon>
        <taxon>Pezizales</taxon>
        <taxon>Ascobolaceae</taxon>
        <taxon>Ascobolus</taxon>
    </lineage>
</organism>
<feature type="transmembrane region" description="Helical" evidence="3">
    <location>
        <begin position="548"/>
        <end position="569"/>
    </location>
</feature>
<accession>A0A3N4I8B2</accession>
<feature type="transmembrane region" description="Helical" evidence="3">
    <location>
        <begin position="585"/>
        <end position="606"/>
    </location>
</feature>
<dbReference type="GO" id="GO:0005886">
    <property type="term" value="C:plasma membrane"/>
    <property type="evidence" value="ECO:0007669"/>
    <property type="project" value="UniProtKB-SubCell"/>
</dbReference>
<evidence type="ECO:0000256" key="2">
    <source>
        <dbReference type="SAM" id="MobiDB-lite"/>
    </source>
</evidence>
<evidence type="ECO:0000256" key="1">
    <source>
        <dbReference type="ARBA" id="ARBA00004651"/>
    </source>
</evidence>
<dbReference type="InterPro" id="IPR045861">
    <property type="entry name" value="CorA_cytoplasmic_dom"/>
</dbReference>
<comment type="subcellular location">
    <subcellularLocation>
        <location evidence="1">Cell membrane</location>
        <topology evidence="1">Multi-pass membrane protein</topology>
    </subcellularLocation>
</comment>
<evidence type="ECO:0008006" key="6">
    <source>
        <dbReference type="Google" id="ProtNLM"/>
    </source>
</evidence>
<dbReference type="OrthoDB" id="5430812at2759"/>
<name>A0A3N4I8B2_ASCIM</name>
<protein>
    <recommendedName>
        <fullName evidence="6">Cora-domain-containing protein</fullName>
    </recommendedName>
</protein>
<keyword evidence="3" id="KW-0472">Membrane</keyword>
<dbReference type="GO" id="GO:0015087">
    <property type="term" value="F:cobalt ion transmembrane transporter activity"/>
    <property type="evidence" value="ECO:0007669"/>
    <property type="project" value="TreeGrafter"/>
</dbReference>
<feature type="compositionally biased region" description="Polar residues" evidence="2">
    <location>
        <begin position="48"/>
        <end position="63"/>
    </location>
</feature>
<dbReference type="EMBL" id="ML119688">
    <property type="protein sequence ID" value="RPA80421.1"/>
    <property type="molecule type" value="Genomic_DNA"/>
</dbReference>
<dbReference type="GO" id="GO:0050897">
    <property type="term" value="F:cobalt ion binding"/>
    <property type="evidence" value="ECO:0007669"/>
    <property type="project" value="TreeGrafter"/>
</dbReference>
<gene>
    <name evidence="4" type="ORF">BJ508DRAFT_415413</name>
</gene>
<evidence type="ECO:0000256" key="3">
    <source>
        <dbReference type="SAM" id="Phobius"/>
    </source>
</evidence>
<feature type="region of interest" description="Disordered" evidence="2">
    <location>
        <begin position="1"/>
        <end position="63"/>
    </location>
</feature>
<keyword evidence="3" id="KW-1133">Transmembrane helix</keyword>
<proteinExistence type="predicted"/>
<dbReference type="PANTHER" id="PTHR46494:SF1">
    <property type="entry name" value="CORA FAMILY METAL ION TRANSPORTER (EUROFUNG)"/>
    <property type="match status" value="1"/>
</dbReference>
<evidence type="ECO:0000313" key="5">
    <source>
        <dbReference type="Proteomes" id="UP000275078"/>
    </source>
</evidence>
<dbReference type="GO" id="GO:0000287">
    <property type="term" value="F:magnesium ion binding"/>
    <property type="evidence" value="ECO:0007669"/>
    <property type="project" value="TreeGrafter"/>
</dbReference>
<dbReference type="PANTHER" id="PTHR46494">
    <property type="entry name" value="CORA FAMILY METAL ION TRANSPORTER (EUROFUNG)"/>
    <property type="match status" value="1"/>
</dbReference>
<dbReference type="STRING" id="1160509.A0A3N4I8B2"/>
<keyword evidence="5" id="KW-1185">Reference proteome</keyword>